<gene>
    <name evidence="2" type="ORF">KDA82_11270</name>
</gene>
<protein>
    <submittedName>
        <fullName evidence="2">Uncharacterized protein</fullName>
    </submittedName>
</protein>
<sequence length="133" mass="13994">MAEFRLPFALRAALQERLLKAQVLATATAVVIGCPALILFNLTVLDAHVADGEIPGLAVLITTVAAVLLFSLTAVGGVARSPKNVSQLSPIVSRGAVNERRTNRRVADSDARVSGWVWQLSSGLGVCFIGSRS</sequence>
<keyword evidence="3" id="KW-1185">Reference proteome</keyword>
<comment type="caution">
    <text evidence="2">The sequence shown here is derived from an EMBL/GenBank/DDBJ whole genome shotgun (WGS) entry which is preliminary data.</text>
</comment>
<keyword evidence="1" id="KW-1133">Transmembrane helix</keyword>
<name>A0A8T4IUN1_9ACTN</name>
<keyword evidence="1" id="KW-0812">Transmembrane</keyword>
<proteinExistence type="predicted"/>
<evidence type="ECO:0000256" key="1">
    <source>
        <dbReference type="SAM" id="Phobius"/>
    </source>
</evidence>
<reference evidence="2" key="1">
    <citation type="submission" date="2021-04" db="EMBL/GenBank/DDBJ databases">
        <title>Sequencing of actinobacteria type strains.</title>
        <authorList>
            <person name="Nguyen G.-S."/>
            <person name="Wentzel A."/>
        </authorList>
    </citation>
    <scope>NUCLEOTIDE SEQUENCE</scope>
    <source>
        <strain evidence="2">DSM 42095</strain>
    </source>
</reference>
<evidence type="ECO:0000313" key="3">
    <source>
        <dbReference type="Proteomes" id="UP000675554"/>
    </source>
</evidence>
<organism evidence="2 3">
    <name type="scientific">Streptomyces daliensis</name>
    <dbReference type="NCBI Taxonomy" id="299421"/>
    <lineage>
        <taxon>Bacteria</taxon>
        <taxon>Bacillati</taxon>
        <taxon>Actinomycetota</taxon>
        <taxon>Actinomycetes</taxon>
        <taxon>Kitasatosporales</taxon>
        <taxon>Streptomycetaceae</taxon>
        <taxon>Streptomyces</taxon>
    </lineage>
</organism>
<dbReference type="AlphaFoldDB" id="A0A8T4IUN1"/>
<keyword evidence="1" id="KW-0472">Membrane</keyword>
<dbReference type="EMBL" id="JAGSMN010000223">
    <property type="protein sequence ID" value="MBR7673587.1"/>
    <property type="molecule type" value="Genomic_DNA"/>
</dbReference>
<feature type="transmembrane region" description="Helical" evidence="1">
    <location>
        <begin position="21"/>
        <end position="42"/>
    </location>
</feature>
<dbReference type="PROSITE" id="PS51257">
    <property type="entry name" value="PROKAR_LIPOPROTEIN"/>
    <property type="match status" value="1"/>
</dbReference>
<evidence type="ECO:0000313" key="2">
    <source>
        <dbReference type="EMBL" id="MBR7673587.1"/>
    </source>
</evidence>
<accession>A0A8T4IUN1</accession>
<feature type="transmembrane region" description="Helical" evidence="1">
    <location>
        <begin position="54"/>
        <end position="79"/>
    </location>
</feature>
<dbReference type="Proteomes" id="UP000675554">
    <property type="component" value="Unassembled WGS sequence"/>
</dbReference>